<protein>
    <submittedName>
        <fullName evidence="1">Uncharacterized protein</fullName>
    </submittedName>
</protein>
<evidence type="ECO:0000313" key="2">
    <source>
        <dbReference type="Proteomes" id="UP001281147"/>
    </source>
</evidence>
<accession>A0ACC3MED4</accession>
<comment type="caution">
    <text evidence="1">The sequence shown here is derived from an EMBL/GenBank/DDBJ whole genome shotgun (WGS) entry which is preliminary data.</text>
</comment>
<name>A0ACC3MED4_9PEZI</name>
<sequence>MEHDKDYYDGLIDITHASDYVTISNTYFHDHWKATLVGHSDDNGEEDTGHLRVTYANNYFSNINSRTPFIRFGTGHIFDSYYENMDTGVNTRMGAQVLVESSVFVNVEAPIESVNSDETGSAVVNDVDLGSGENSAPEGTLTSVEYEYTLLGSAAVKAAVVGTAGKTLTLG</sequence>
<evidence type="ECO:0000313" key="1">
    <source>
        <dbReference type="EMBL" id="KAK3686358.1"/>
    </source>
</evidence>
<gene>
    <name evidence="1" type="ORF">LTR37_019901</name>
</gene>
<reference evidence="1" key="1">
    <citation type="submission" date="2023-07" db="EMBL/GenBank/DDBJ databases">
        <title>Black Yeasts Isolated from many extreme environments.</title>
        <authorList>
            <person name="Coleine C."/>
            <person name="Stajich J.E."/>
            <person name="Selbmann L."/>
        </authorList>
    </citation>
    <scope>NUCLEOTIDE SEQUENCE</scope>
    <source>
        <strain evidence="1">CCFEE 5714</strain>
    </source>
</reference>
<dbReference type="EMBL" id="JAUTXU010000324">
    <property type="protein sequence ID" value="KAK3686358.1"/>
    <property type="molecule type" value="Genomic_DNA"/>
</dbReference>
<dbReference type="Proteomes" id="UP001281147">
    <property type="component" value="Unassembled WGS sequence"/>
</dbReference>
<keyword evidence="2" id="KW-1185">Reference proteome</keyword>
<organism evidence="1 2">
    <name type="scientific">Vermiconidia calcicola</name>
    <dbReference type="NCBI Taxonomy" id="1690605"/>
    <lineage>
        <taxon>Eukaryota</taxon>
        <taxon>Fungi</taxon>
        <taxon>Dikarya</taxon>
        <taxon>Ascomycota</taxon>
        <taxon>Pezizomycotina</taxon>
        <taxon>Dothideomycetes</taxon>
        <taxon>Dothideomycetidae</taxon>
        <taxon>Mycosphaerellales</taxon>
        <taxon>Extremaceae</taxon>
        <taxon>Vermiconidia</taxon>
    </lineage>
</organism>
<proteinExistence type="predicted"/>